<dbReference type="FunFam" id="3.40.50.10190:FF:000010">
    <property type="entry name" value="DNA topoisomerase II binding protein 1"/>
    <property type="match status" value="1"/>
</dbReference>
<dbReference type="InterPro" id="IPR059215">
    <property type="entry name" value="BRCT2_TopBP1-like"/>
</dbReference>
<dbReference type="SUPFAM" id="SSF52113">
    <property type="entry name" value="BRCT domain"/>
    <property type="match status" value="3"/>
</dbReference>
<evidence type="ECO:0000259" key="4">
    <source>
        <dbReference type="PROSITE" id="PS50172"/>
    </source>
</evidence>
<dbReference type="SMART" id="SM00292">
    <property type="entry name" value="BRCT"/>
    <property type="match status" value="3"/>
</dbReference>
<protein>
    <submittedName>
        <fullName evidence="6">BRCT domain-containing protein</fullName>
    </submittedName>
</protein>
<dbReference type="GO" id="GO:0006270">
    <property type="term" value="P:DNA replication initiation"/>
    <property type="evidence" value="ECO:0007669"/>
    <property type="project" value="TreeGrafter"/>
</dbReference>
<dbReference type="InterPro" id="IPR036420">
    <property type="entry name" value="BRCT_dom_sf"/>
</dbReference>
<dbReference type="GO" id="GO:0033314">
    <property type="term" value="P:mitotic DNA replication checkpoint signaling"/>
    <property type="evidence" value="ECO:0007669"/>
    <property type="project" value="TreeGrafter"/>
</dbReference>
<dbReference type="Pfam" id="PF12738">
    <property type="entry name" value="PTCB-BRCT"/>
    <property type="match status" value="2"/>
</dbReference>
<dbReference type="InterPro" id="IPR001357">
    <property type="entry name" value="BRCT_dom"/>
</dbReference>
<accession>A0A914PIE4</accession>
<evidence type="ECO:0000313" key="6">
    <source>
        <dbReference type="WBParaSite" id="PDA_v2.g14541.t1"/>
    </source>
</evidence>
<feature type="compositionally biased region" description="Basic residues" evidence="3">
    <location>
        <begin position="388"/>
        <end position="397"/>
    </location>
</feature>
<feature type="domain" description="BRCT" evidence="4">
    <location>
        <begin position="125"/>
        <end position="192"/>
    </location>
</feature>
<reference evidence="6" key="1">
    <citation type="submission" date="2022-11" db="UniProtKB">
        <authorList>
            <consortium name="WormBaseParasite"/>
        </authorList>
    </citation>
    <scope>IDENTIFICATION</scope>
</reference>
<feature type="domain" description="BRCT" evidence="4">
    <location>
        <begin position="213"/>
        <end position="303"/>
    </location>
</feature>
<dbReference type="WBParaSite" id="PDA_v2.g14541.t1">
    <property type="protein sequence ID" value="PDA_v2.g14541.t1"/>
    <property type="gene ID" value="PDA_v2.g14541"/>
</dbReference>
<dbReference type="PANTHER" id="PTHR13561">
    <property type="entry name" value="DNA REPLICATION REGULATOR DPB11-RELATED"/>
    <property type="match status" value="1"/>
</dbReference>
<keyword evidence="5" id="KW-1185">Reference proteome</keyword>
<feature type="compositionally biased region" description="Low complexity" evidence="3">
    <location>
        <begin position="463"/>
        <end position="477"/>
    </location>
</feature>
<proteinExistence type="predicted"/>
<keyword evidence="2" id="KW-0175">Coiled coil</keyword>
<feature type="coiled-coil region" evidence="2">
    <location>
        <begin position="28"/>
        <end position="55"/>
    </location>
</feature>
<evidence type="ECO:0000313" key="5">
    <source>
        <dbReference type="Proteomes" id="UP000887578"/>
    </source>
</evidence>
<keyword evidence="1" id="KW-0677">Repeat</keyword>
<dbReference type="AlphaFoldDB" id="A0A914PIE4"/>
<feature type="region of interest" description="Disordered" evidence="3">
    <location>
        <begin position="383"/>
        <end position="490"/>
    </location>
</feature>
<dbReference type="PANTHER" id="PTHR13561:SF20">
    <property type="entry name" value="DNA TOPOISOMERASE 2-BINDING PROTEIN 1"/>
    <property type="match status" value="1"/>
</dbReference>
<name>A0A914PIE4_9BILA</name>
<dbReference type="GO" id="GO:0007095">
    <property type="term" value="P:mitotic G2 DNA damage checkpoint signaling"/>
    <property type="evidence" value="ECO:0007669"/>
    <property type="project" value="TreeGrafter"/>
</dbReference>
<organism evidence="5 6">
    <name type="scientific">Panagrolaimus davidi</name>
    <dbReference type="NCBI Taxonomy" id="227884"/>
    <lineage>
        <taxon>Eukaryota</taxon>
        <taxon>Metazoa</taxon>
        <taxon>Ecdysozoa</taxon>
        <taxon>Nematoda</taxon>
        <taxon>Chromadorea</taxon>
        <taxon>Rhabditida</taxon>
        <taxon>Tylenchina</taxon>
        <taxon>Panagrolaimomorpha</taxon>
        <taxon>Panagrolaimoidea</taxon>
        <taxon>Panagrolaimidae</taxon>
        <taxon>Panagrolaimus</taxon>
    </lineage>
</organism>
<evidence type="ECO:0000256" key="1">
    <source>
        <dbReference type="ARBA" id="ARBA00022737"/>
    </source>
</evidence>
<evidence type="ECO:0000256" key="2">
    <source>
        <dbReference type="SAM" id="Coils"/>
    </source>
</evidence>
<feature type="compositionally biased region" description="Acidic residues" evidence="3">
    <location>
        <begin position="438"/>
        <end position="455"/>
    </location>
</feature>
<dbReference type="PROSITE" id="PS50172">
    <property type="entry name" value="BRCT"/>
    <property type="match status" value="2"/>
</dbReference>
<sequence length="590" mass="65481">MAVDNLSDLGSSISTTQADTGRIYCVVLKDLENLSELQERQLNKAHELLKQHNAKVAVASAKNVMKNTTKVAGLSYIIPELDGELYEHLVEHNARIYGPLAIIQSLTKTGKIPKSPKPLLAMYCSNFIVTVTGLDLEERKNVFDKIDALGGVSSGIMSKETTHLFANMCDPKSEKYQRAVRDRIMIVSPAWVDFAYEAAKHGTLSNSIPLADHMIKVFTGCVMTASGFNGDQRLKISELVRQNGGEFSGSMAQQTCTHLVIDSNTGEKYRKAVEWKTVKIVTLKWLIKCAESGIKYDEDDYEPAVSDQTVPNKILSGPDVSAVFSKTRNPTPPSSTASSSNASIVAGDHIMMNDRQRNATATATDNPVMDSDMSLYEESINNQQQKITKVKPQRRRLFGMSEESEEGTDIDRSRMILAGVRRKHNRKPPAPSSNDSIVELEEESDKEELDEESEEIQQPPPQSSASCTTHSSRSSNDSDCDVSRDDSEPDLEPSKFYDVFFTNVDPKEKLFLEEQVRAIQGTYFEAEMSKADVIVCNKLQISEKLMAALAAGKFIVPATYIIESNRKGYWLPLINIEGQFMHGFSICLFG</sequence>
<evidence type="ECO:0000256" key="3">
    <source>
        <dbReference type="SAM" id="MobiDB-lite"/>
    </source>
</evidence>
<dbReference type="CDD" id="cd17731">
    <property type="entry name" value="BRCT_TopBP1_rpt2_like"/>
    <property type="match status" value="2"/>
</dbReference>
<dbReference type="Gene3D" id="3.40.50.10190">
    <property type="entry name" value="BRCT domain"/>
    <property type="match status" value="4"/>
</dbReference>
<dbReference type="Proteomes" id="UP000887578">
    <property type="component" value="Unplaced"/>
</dbReference>